<feature type="region of interest" description="Disordered" evidence="1">
    <location>
        <begin position="113"/>
        <end position="132"/>
    </location>
</feature>
<evidence type="ECO:0000313" key="2">
    <source>
        <dbReference type="EMBL" id="VDM83541.1"/>
    </source>
</evidence>
<feature type="non-terminal residue" evidence="2">
    <location>
        <position position="220"/>
    </location>
</feature>
<keyword evidence="3" id="KW-1185">Reference proteome</keyword>
<dbReference type="OrthoDB" id="29546at2759"/>
<reference evidence="2 3" key="1">
    <citation type="submission" date="2018-11" db="EMBL/GenBank/DDBJ databases">
        <authorList>
            <consortium name="Pathogen Informatics"/>
        </authorList>
    </citation>
    <scope>NUCLEOTIDE SEQUENCE [LARGE SCALE GENOMIC DNA]</scope>
</reference>
<dbReference type="AlphaFoldDB" id="A0A3P7JD45"/>
<proteinExistence type="predicted"/>
<name>A0A3P7JD45_STRVU</name>
<accession>A0A3P7JD45</accession>
<evidence type="ECO:0000313" key="3">
    <source>
        <dbReference type="Proteomes" id="UP000270094"/>
    </source>
</evidence>
<feature type="region of interest" description="Disordered" evidence="1">
    <location>
        <begin position="1"/>
        <end position="107"/>
    </location>
</feature>
<dbReference type="Proteomes" id="UP000270094">
    <property type="component" value="Unassembled WGS sequence"/>
</dbReference>
<dbReference type="EMBL" id="UYYB01123795">
    <property type="protein sequence ID" value="VDM83541.1"/>
    <property type="molecule type" value="Genomic_DNA"/>
</dbReference>
<organism evidence="2 3">
    <name type="scientific">Strongylus vulgaris</name>
    <name type="common">Blood worm</name>
    <dbReference type="NCBI Taxonomy" id="40348"/>
    <lineage>
        <taxon>Eukaryota</taxon>
        <taxon>Metazoa</taxon>
        <taxon>Ecdysozoa</taxon>
        <taxon>Nematoda</taxon>
        <taxon>Chromadorea</taxon>
        <taxon>Rhabditida</taxon>
        <taxon>Rhabditina</taxon>
        <taxon>Rhabditomorpha</taxon>
        <taxon>Strongyloidea</taxon>
        <taxon>Strongylidae</taxon>
        <taxon>Strongylus</taxon>
    </lineage>
</organism>
<feature type="compositionally biased region" description="Polar residues" evidence="1">
    <location>
        <begin position="122"/>
        <end position="132"/>
    </location>
</feature>
<evidence type="ECO:0000256" key="1">
    <source>
        <dbReference type="SAM" id="MobiDB-lite"/>
    </source>
</evidence>
<feature type="compositionally biased region" description="Polar residues" evidence="1">
    <location>
        <begin position="54"/>
        <end position="64"/>
    </location>
</feature>
<sequence>MYSKRTSKEVSSQSTGRVSRHTVDYNLTSVVRRDSGKKRRESPPLRASKVLKDTPTSLISQDHFLSSHGEGRERTRRRHTTPVKTSTALRRNQPNTLHSGLQQPKRRATVVNASEQEKENRASQNVSASSSCEDIESAVNGDNNSTMLTDSSADLLTQKGQESRLRRARRQQRRELSSILQQSLLDSSQLQDSSFFTKDRVKESRILVSTACSPIVFPPT</sequence>
<gene>
    <name evidence="2" type="ORF">SVUK_LOCUS18539</name>
</gene>
<feature type="compositionally biased region" description="Polar residues" evidence="1">
    <location>
        <begin position="82"/>
        <end position="102"/>
    </location>
</feature>
<protein>
    <submittedName>
        <fullName evidence="2">Uncharacterized protein</fullName>
    </submittedName>
</protein>